<organism evidence="2 3">
    <name type="scientific">Stylosanthes scabra</name>
    <dbReference type="NCBI Taxonomy" id="79078"/>
    <lineage>
        <taxon>Eukaryota</taxon>
        <taxon>Viridiplantae</taxon>
        <taxon>Streptophyta</taxon>
        <taxon>Embryophyta</taxon>
        <taxon>Tracheophyta</taxon>
        <taxon>Spermatophyta</taxon>
        <taxon>Magnoliopsida</taxon>
        <taxon>eudicotyledons</taxon>
        <taxon>Gunneridae</taxon>
        <taxon>Pentapetalae</taxon>
        <taxon>rosids</taxon>
        <taxon>fabids</taxon>
        <taxon>Fabales</taxon>
        <taxon>Fabaceae</taxon>
        <taxon>Papilionoideae</taxon>
        <taxon>50 kb inversion clade</taxon>
        <taxon>dalbergioids sensu lato</taxon>
        <taxon>Dalbergieae</taxon>
        <taxon>Pterocarpus clade</taxon>
        <taxon>Stylosanthes</taxon>
    </lineage>
</organism>
<feature type="region of interest" description="Disordered" evidence="1">
    <location>
        <begin position="258"/>
        <end position="365"/>
    </location>
</feature>
<proteinExistence type="predicted"/>
<keyword evidence="3" id="KW-1185">Reference proteome</keyword>
<dbReference type="Proteomes" id="UP001341840">
    <property type="component" value="Unassembled WGS sequence"/>
</dbReference>
<name>A0ABU6QSW9_9FABA</name>
<protein>
    <submittedName>
        <fullName evidence="2">Uncharacterized protein</fullName>
    </submittedName>
</protein>
<comment type="caution">
    <text evidence="2">The sequence shown here is derived from an EMBL/GenBank/DDBJ whole genome shotgun (WGS) entry which is preliminary data.</text>
</comment>
<feature type="compositionally biased region" description="Basic and acidic residues" evidence="1">
    <location>
        <begin position="290"/>
        <end position="302"/>
    </location>
</feature>
<feature type="compositionally biased region" description="Basic and acidic residues" evidence="1">
    <location>
        <begin position="310"/>
        <end position="320"/>
    </location>
</feature>
<gene>
    <name evidence="2" type="ORF">PIB30_077567</name>
</gene>
<evidence type="ECO:0000313" key="3">
    <source>
        <dbReference type="Proteomes" id="UP001341840"/>
    </source>
</evidence>
<sequence length="455" mass="50436">MPIYHDYHGDSRSSSISIWDQIQISLISLLPSYEPILCDSPAVSSFLSDQKQPQICPEFQQSCDIQEEEIYTDSINEDLAESVSKSNQQTQQEENNAILNQILEIHHFQIHINNSISRNSNIQCSKQTNPELETSDPEIQVLTQSDTEPKSSAGNFKFNQNSISVSITATPTEASDYSGFPEITNKSDAEVTIVPCGGANRWIEGDRQWSESVMVIGGCLRLAHNEGGEEKLRVSPLEMTEEAEAIRPPPAPPDLYSFEVGDDNPPDLKSIPVVDDEPTSAVVTAAPRSWRPEDLTDAETRIQRRRPRRLREGKTNDGDVAKPPPLLAAVLPSNRSGDDEERSRDRWQRQAVASTRGDGRNLSDLLSGTAPTGSWWYGAVQTIARRREGATVVESGSLFGFGIGVYSRKDRKWLLLVGRGGRCVPGMAVVELARCSTRMEKVKEGWRWSLSSAPV</sequence>
<evidence type="ECO:0000256" key="1">
    <source>
        <dbReference type="SAM" id="MobiDB-lite"/>
    </source>
</evidence>
<evidence type="ECO:0000313" key="2">
    <source>
        <dbReference type="EMBL" id="MED6114154.1"/>
    </source>
</evidence>
<accession>A0ABU6QSW9</accession>
<dbReference type="EMBL" id="JASCZI010001047">
    <property type="protein sequence ID" value="MED6114154.1"/>
    <property type="molecule type" value="Genomic_DNA"/>
</dbReference>
<reference evidence="2 3" key="1">
    <citation type="journal article" date="2023" name="Plants (Basel)">
        <title>Bridging the Gap: Combining Genomics and Transcriptomics Approaches to Understand Stylosanthes scabra, an Orphan Legume from the Brazilian Caatinga.</title>
        <authorList>
            <person name="Ferreira-Neto J.R.C."/>
            <person name="da Silva M.D."/>
            <person name="Binneck E."/>
            <person name="de Melo N.F."/>
            <person name="da Silva R.H."/>
            <person name="de Melo A.L.T.M."/>
            <person name="Pandolfi V."/>
            <person name="Bustamante F.O."/>
            <person name="Brasileiro-Vidal A.C."/>
            <person name="Benko-Iseppon A.M."/>
        </authorList>
    </citation>
    <scope>NUCLEOTIDE SEQUENCE [LARGE SCALE GENOMIC DNA]</scope>
    <source>
        <tissue evidence="2">Leaves</tissue>
    </source>
</reference>